<reference evidence="1 2" key="1">
    <citation type="submission" date="2020-02" db="EMBL/GenBank/DDBJ databases">
        <authorList>
            <person name="Ferguson B K."/>
        </authorList>
    </citation>
    <scope>NUCLEOTIDE SEQUENCE [LARGE SCALE GENOMIC DNA]</scope>
</reference>
<gene>
    <name evidence="1" type="ORF">TBRA_LOCUS8979</name>
</gene>
<organism evidence="1 2">
    <name type="scientific">Trichogramma brassicae</name>
    <dbReference type="NCBI Taxonomy" id="86971"/>
    <lineage>
        <taxon>Eukaryota</taxon>
        <taxon>Metazoa</taxon>
        <taxon>Ecdysozoa</taxon>
        <taxon>Arthropoda</taxon>
        <taxon>Hexapoda</taxon>
        <taxon>Insecta</taxon>
        <taxon>Pterygota</taxon>
        <taxon>Neoptera</taxon>
        <taxon>Endopterygota</taxon>
        <taxon>Hymenoptera</taxon>
        <taxon>Apocrita</taxon>
        <taxon>Proctotrupomorpha</taxon>
        <taxon>Chalcidoidea</taxon>
        <taxon>Trichogrammatidae</taxon>
        <taxon>Trichogramma</taxon>
    </lineage>
</organism>
<proteinExistence type="predicted"/>
<name>A0A6H5IR39_9HYME</name>
<protein>
    <submittedName>
        <fullName evidence="1">Uncharacterized protein</fullName>
    </submittedName>
</protein>
<keyword evidence="2" id="KW-1185">Reference proteome</keyword>
<dbReference type="AlphaFoldDB" id="A0A6H5IR39"/>
<dbReference type="Proteomes" id="UP000479190">
    <property type="component" value="Unassembled WGS sequence"/>
</dbReference>
<evidence type="ECO:0000313" key="2">
    <source>
        <dbReference type="Proteomes" id="UP000479190"/>
    </source>
</evidence>
<evidence type="ECO:0000313" key="1">
    <source>
        <dbReference type="EMBL" id="CAB0037142.1"/>
    </source>
</evidence>
<accession>A0A6H5IR39</accession>
<dbReference type="EMBL" id="CADCXV010000846">
    <property type="protein sequence ID" value="CAB0037142.1"/>
    <property type="molecule type" value="Genomic_DNA"/>
</dbReference>
<sequence>MKPERCTCRTTIIIIIASVVYYSTMCAHDDDDDTHNFPKARPQTTYTRARLRMRRGGTLSSLLEDSYDTRSSMTATRSHAGMRMVLQCRRERQGEREREARLLTLVQRQSIPRLRGWKTRLHCYEMPNT</sequence>